<dbReference type="GO" id="GO:0022900">
    <property type="term" value="P:electron transport chain"/>
    <property type="evidence" value="ECO:0007669"/>
    <property type="project" value="InterPro"/>
</dbReference>
<name>A0A839IRI9_9GAMM</name>
<evidence type="ECO:0000256" key="1">
    <source>
        <dbReference type="ARBA" id="ARBA00022448"/>
    </source>
</evidence>
<feature type="binding site" description="covalent" evidence="7">
    <location>
        <position position="142"/>
    </location>
    <ligand>
        <name>heme c</name>
        <dbReference type="ChEBI" id="CHEBI:61717"/>
    </ligand>
</feature>
<dbReference type="GO" id="GO:0020037">
    <property type="term" value="F:heme binding"/>
    <property type="evidence" value="ECO:0007669"/>
    <property type="project" value="InterPro"/>
</dbReference>
<keyword evidence="2 7" id="KW-0349">Heme</keyword>
<evidence type="ECO:0000313" key="10">
    <source>
        <dbReference type="Proteomes" id="UP000565262"/>
    </source>
</evidence>
<dbReference type="GO" id="GO:0009055">
    <property type="term" value="F:electron transfer activity"/>
    <property type="evidence" value="ECO:0007669"/>
    <property type="project" value="InterPro"/>
</dbReference>
<proteinExistence type="predicted"/>
<feature type="binding site" description="axial binding residue" evidence="6">
    <location>
        <position position="143"/>
    </location>
    <ligand>
        <name>heme c</name>
        <dbReference type="ChEBI" id="CHEBI:61717"/>
    </ligand>
    <ligandPart>
        <name>Fe</name>
        <dbReference type="ChEBI" id="CHEBI:18248"/>
    </ligandPart>
</feature>
<dbReference type="GO" id="GO:0005506">
    <property type="term" value="F:iron ion binding"/>
    <property type="evidence" value="ECO:0007669"/>
    <property type="project" value="InterPro"/>
</dbReference>
<dbReference type="RefSeq" id="WP_182808602.1">
    <property type="nucleotide sequence ID" value="NZ_JACJFM010000009.1"/>
</dbReference>
<evidence type="ECO:0000256" key="5">
    <source>
        <dbReference type="ARBA" id="ARBA00023004"/>
    </source>
</evidence>
<keyword evidence="8" id="KW-0732">Signal</keyword>
<evidence type="ECO:0000256" key="2">
    <source>
        <dbReference type="ARBA" id="ARBA00022617"/>
    </source>
</evidence>
<dbReference type="InterPro" id="IPR012127">
    <property type="entry name" value="Cyt_c_prime"/>
</dbReference>
<evidence type="ECO:0000256" key="3">
    <source>
        <dbReference type="ARBA" id="ARBA00022723"/>
    </source>
</evidence>
<evidence type="ECO:0000256" key="4">
    <source>
        <dbReference type="ARBA" id="ARBA00022982"/>
    </source>
</evidence>
<accession>A0A839IRI9</accession>
<dbReference type="InterPro" id="IPR010980">
    <property type="entry name" value="Cyt_c/b562"/>
</dbReference>
<dbReference type="Pfam" id="PF01322">
    <property type="entry name" value="Cytochrom_C_2"/>
    <property type="match status" value="1"/>
</dbReference>
<feature type="signal peptide" evidence="8">
    <location>
        <begin position="1"/>
        <end position="19"/>
    </location>
</feature>
<evidence type="ECO:0000313" key="9">
    <source>
        <dbReference type="EMBL" id="MBB1486826.1"/>
    </source>
</evidence>
<evidence type="ECO:0000256" key="7">
    <source>
        <dbReference type="PIRSR" id="PIRSR000027-2"/>
    </source>
</evidence>
<dbReference type="AlphaFoldDB" id="A0A839IRI9"/>
<comment type="caution">
    <text evidence="9">The sequence shown here is derived from an EMBL/GenBank/DDBJ whole genome shotgun (WGS) entry which is preliminary data.</text>
</comment>
<evidence type="ECO:0000256" key="8">
    <source>
        <dbReference type="SAM" id="SignalP"/>
    </source>
</evidence>
<keyword evidence="5 6" id="KW-0408">Iron</keyword>
<dbReference type="Proteomes" id="UP000565262">
    <property type="component" value="Unassembled WGS sequence"/>
</dbReference>
<keyword evidence="3 6" id="KW-0479">Metal-binding</keyword>
<protein>
    <submittedName>
        <fullName evidence="9">Cytochrome c</fullName>
    </submittedName>
</protein>
<dbReference type="GO" id="GO:0042597">
    <property type="term" value="C:periplasmic space"/>
    <property type="evidence" value="ECO:0007669"/>
    <property type="project" value="InterPro"/>
</dbReference>
<feature type="chain" id="PRO_5033054947" evidence="8">
    <location>
        <begin position="20"/>
        <end position="149"/>
    </location>
</feature>
<reference evidence="9 10" key="1">
    <citation type="submission" date="2020-08" db="EMBL/GenBank/DDBJ databases">
        <title>Oceanospirillum sp. nov. isolated from marine sediment.</title>
        <authorList>
            <person name="Ji X."/>
        </authorList>
    </citation>
    <scope>NUCLEOTIDE SEQUENCE [LARGE SCALE GENOMIC DNA]</scope>
    <source>
        <strain evidence="9 10">D5</strain>
    </source>
</reference>
<dbReference type="Gene3D" id="1.20.120.10">
    <property type="entry name" value="Cytochrome c/b562"/>
    <property type="match status" value="1"/>
</dbReference>
<organism evidence="9 10">
    <name type="scientific">Oceanospirillum sediminis</name>
    <dbReference type="NCBI Taxonomy" id="2760088"/>
    <lineage>
        <taxon>Bacteria</taxon>
        <taxon>Pseudomonadati</taxon>
        <taxon>Pseudomonadota</taxon>
        <taxon>Gammaproteobacteria</taxon>
        <taxon>Oceanospirillales</taxon>
        <taxon>Oceanospirillaceae</taxon>
        <taxon>Oceanospirillum</taxon>
    </lineage>
</organism>
<keyword evidence="4" id="KW-0249">Electron transport</keyword>
<dbReference type="PROSITE" id="PS51009">
    <property type="entry name" value="CYTCII"/>
    <property type="match status" value="1"/>
</dbReference>
<dbReference type="PIRSF" id="PIRSF000027">
    <property type="entry name" value="Cytc_c_prime"/>
    <property type="match status" value="1"/>
</dbReference>
<keyword evidence="10" id="KW-1185">Reference proteome</keyword>
<dbReference type="EMBL" id="JACJFM010000009">
    <property type="protein sequence ID" value="MBB1486826.1"/>
    <property type="molecule type" value="Genomic_DNA"/>
</dbReference>
<keyword evidence="1" id="KW-0813">Transport</keyword>
<gene>
    <name evidence="9" type="ORF">H4O21_09410</name>
</gene>
<dbReference type="SUPFAM" id="SSF47175">
    <property type="entry name" value="Cytochromes"/>
    <property type="match status" value="1"/>
</dbReference>
<evidence type="ECO:0000256" key="6">
    <source>
        <dbReference type="PIRSR" id="PIRSR000027-1"/>
    </source>
</evidence>
<feature type="binding site" description="covalent" evidence="7">
    <location>
        <position position="139"/>
    </location>
    <ligand>
        <name>heme c</name>
        <dbReference type="ChEBI" id="CHEBI:61717"/>
    </ligand>
</feature>
<dbReference type="InterPro" id="IPR002321">
    <property type="entry name" value="Cyt_c_II"/>
</dbReference>
<comment type="PTM">
    <text evidence="7">Binds 1 heme group per subunit.</text>
</comment>
<sequence>MWRSILATLVFITSFGAYAGTQISDTDSAIKARQEQFKEIKTEFKQLRFEVVINEKFNAERALKHADKVADLTQSLIDMFRVRSDQGDTKALPVVWDKWNRFEQQMNDFRDITEQIAEALHYQNREDAADFVNQAAKSCKGCHRYFKKR</sequence>